<dbReference type="RefSeq" id="XP_009845666.1">
    <property type="nucleotide sequence ID" value="XM_009847364.1"/>
</dbReference>
<feature type="compositionally biased region" description="Polar residues" evidence="1">
    <location>
        <begin position="132"/>
        <end position="141"/>
    </location>
</feature>
<dbReference type="VEuPathDB" id="FungiDB:H257_18328"/>
<evidence type="ECO:0000313" key="2">
    <source>
        <dbReference type="EMBL" id="ETV64847.1"/>
    </source>
</evidence>
<feature type="region of interest" description="Disordered" evidence="1">
    <location>
        <begin position="220"/>
        <end position="247"/>
    </location>
</feature>
<dbReference type="GeneID" id="20820324"/>
<sequence>MDPQRRLQPLERKPHSLRRSWLCLGKVGGLQTRLREDQDEAKKYKELSTRVENAIQAQLSSMADQQPTSRALATVTLRFPDVVPAFWDWVSAHFRVTSGPVFDLLLEACVRDDPARFEGNCENISGIRLPDTTTPVHTHTGPNLREPGCPNPFDPDLAIRSGAIPGVSRANQQDDFGHGCVVRGRRCFGLKKIGLVYDPRDYRYGIRGRGFEPRLNVGASERASGAVQTTRTSGKTSPGPGGPRAVSQQIFQVPRCRLRLRNVPPRYVDAVDEKGPTFRP</sequence>
<organism evidence="2">
    <name type="scientific">Aphanomyces astaci</name>
    <name type="common">Crayfish plague agent</name>
    <dbReference type="NCBI Taxonomy" id="112090"/>
    <lineage>
        <taxon>Eukaryota</taxon>
        <taxon>Sar</taxon>
        <taxon>Stramenopiles</taxon>
        <taxon>Oomycota</taxon>
        <taxon>Saprolegniomycetes</taxon>
        <taxon>Saprolegniales</taxon>
        <taxon>Verrucalvaceae</taxon>
        <taxon>Aphanomyces</taxon>
    </lineage>
</organism>
<name>W4FBI3_APHAT</name>
<feature type="compositionally biased region" description="Low complexity" evidence="1">
    <location>
        <begin position="229"/>
        <end position="238"/>
    </location>
</feature>
<reference evidence="2" key="1">
    <citation type="submission" date="2013-12" db="EMBL/GenBank/DDBJ databases">
        <title>The Genome Sequence of Aphanomyces astaci APO3.</title>
        <authorList>
            <consortium name="The Broad Institute Genomics Platform"/>
            <person name="Russ C."/>
            <person name="Tyler B."/>
            <person name="van West P."/>
            <person name="Dieguez-Uribeondo J."/>
            <person name="Young S.K."/>
            <person name="Zeng Q."/>
            <person name="Gargeya S."/>
            <person name="Fitzgerald M."/>
            <person name="Abouelleil A."/>
            <person name="Alvarado L."/>
            <person name="Chapman S.B."/>
            <person name="Gainer-Dewar J."/>
            <person name="Goldberg J."/>
            <person name="Griggs A."/>
            <person name="Gujja S."/>
            <person name="Hansen M."/>
            <person name="Howarth C."/>
            <person name="Imamovic A."/>
            <person name="Ireland A."/>
            <person name="Larimer J."/>
            <person name="McCowan C."/>
            <person name="Murphy C."/>
            <person name="Pearson M."/>
            <person name="Poon T.W."/>
            <person name="Priest M."/>
            <person name="Roberts A."/>
            <person name="Saif S."/>
            <person name="Shea T."/>
            <person name="Sykes S."/>
            <person name="Wortman J."/>
            <person name="Nusbaum C."/>
            <person name="Birren B."/>
        </authorList>
    </citation>
    <scope>NUCLEOTIDE SEQUENCE [LARGE SCALE GENOMIC DNA]</scope>
    <source>
        <strain evidence="2">APO3</strain>
    </source>
</reference>
<proteinExistence type="predicted"/>
<dbReference type="EMBL" id="KI913268">
    <property type="protein sequence ID" value="ETV64847.1"/>
    <property type="molecule type" value="Genomic_DNA"/>
</dbReference>
<feature type="region of interest" description="Disordered" evidence="1">
    <location>
        <begin position="132"/>
        <end position="156"/>
    </location>
</feature>
<dbReference type="AlphaFoldDB" id="W4FBI3"/>
<protein>
    <submittedName>
        <fullName evidence="2">Uncharacterized protein</fullName>
    </submittedName>
</protein>
<gene>
    <name evidence="2" type="ORF">H257_18328</name>
</gene>
<evidence type="ECO:0000256" key="1">
    <source>
        <dbReference type="SAM" id="MobiDB-lite"/>
    </source>
</evidence>
<accession>W4FBI3</accession>